<dbReference type="InterPro" id="IPR001628">
    <property type="entry name" value="Znf_hrmn_rcpt"/>
</dbReference>
<dbReference type="OrthoDB" id="6355676at2759"/>
<dbReference type="GO" id="GO:0000978">
    <property type="term" value="F:RNA polymerase II cis-regulatory region sequence-specific DNA binding"/>
    <property type="evidence" value="ECO:0007669"/>
    <property type="project" value="TreeGrafter"/>
</dbReference>
<dbReference type="GO" id="GO:0045944">
    <property type="term" value="P:positive regulation of transcription by RNA polymerase II"/>
    <property type="evidence" value="ECO:0007669"/>
    <property type="project" value="TreeGrafter"/>
</dbReference>
<dbReference type="SUPFAM" id="SSF48508">
    <property type="entry name" value="Nuclear receptor ligand-binding domain"/>
    <property type="match status" value="1"/>
</dbReference>
<keyword evidence="12" id="KW-1185">Reference proteome</keyword>
<reference evidence="11 12" key="2">
    <citation type="submission" date="2018-11" db="EMBL/GenBank/DDBJ databases">
        <authorList>
            <consortium name="Pathogen Informatics"/>
        </authorList>
    </citation>
    <scope>NUCLEOTIDE SEQUENCE [LARGE SCALE GENOMIC DNA]</scope>
    <source>
        <strain evidence="11 12">Costa Rica</strain>
    </source>
</reference>
<keyword evidence="5" id="KW-0805">Transcription regulation</keyword>
<dbReference type="AlphaFoldDB" id="A0A0R3PLQ9"/>
<sequence length="288" mass="32776">MRKFRTADYSQSPTICETSSLEVCGDRANGYNFGVLTCESCKAFFRRNAMREEEVRCPFSNNCGITSASRRFCQGCRLRKCLEVGVLFFRLSRPPAFCECICTCGFYPPNTSLTALDSIKVLTNEPLKAPLDLCITNELTLMDVVKISEAALKRIVCMARDLSAFQSLEIEDKKNIMKGIELLILRGVMAFDPSKNTWNHFFKKVKNYCWRSSRSALMWKILRSNKSTHHSQTVSCDQSMAILYLAQCSRDGTQSHDNWPAFIVSFHYVASDRPFSCTNFVIRCTTIL</sequence>
<evidence type="ECO:0000259" key="10">
    <source>
        <dbReference type="PROSITE" id="PS51030"/>
    </source>
</evidence>
<proteinExistence type="inferred from homology"/>
<dbReference type="Pfam" id="PF00105">
    <property type="entry name" value="zf-C4"/>
    <property type="match status" value="1"/>
</dbReference>
<dbReference type="Gene3D" id="1.10.565.10">
    <property type="entry name" value="Retinoid X Receptor"/>
    <property type="match status" value="1"/>
</dbReference>
<evidence type="ECO:0000256" key="7">
    <source>
        <dbReference type="ARBA" id="ARBA00023163"/>
    </source>
</evidence>
<dbReference type="PRINTS" id="PR00047">
    <property type="entry name" value="STROIDFINGER"/>
</dbReference>
<keyword evidence="7" id="KW-0804">Transcription</keyword>
<dbReference type="Gene3D" id="3.30.50.10">
    <property type="entry name" value="Erythroid Transcription Factor GATA-1, subunit A"/>
    <property type="match status" value="1"/>
</dbReference>
<dbReference type="Proteomes" id="UP000267027">
    <property type="component" value="Unassembled WGS sequence"/>
</dbReference>
<keyword evidence="8" id="KW-0675">Receptor</keyword>
<evidence type="ECO:0000256" key="4">
    <source>
        <dbReference type="ARBA" id="ARBA00022833"/>
    </source>
</evidence>
<keyword evidence="2" id="KW-0479">Metal-binding</keyword>
<dbReference type="EMBL" id="UYYA01003889">
    <property type="protein sequence ID" value="VDM57296.1"/>
    <property type="molecule type" value="Genomic_DNA"/>
</dbReference>
<name>A0A0R3PLQ9_ANGCS</name>
<dbReference type="STRING" id="334426.A0A0R3PLQ9"/>
<dbReference type="InterPro" id="IPR035500">
    <property type="entry name" value="NHR-like_dom_sf"/>
</dbReference>
<organism evidence="13">
    <name type="scientific">Angiostrongylus costaricensis</name>
    <name type="common">Nematode worm</name>
    <dbReference type="NCBI Taxonomy" id="334426"/>
    <lineage>
        <taxon>Eukaryota</taxon>
        <taxon>Metazoa</taxon>
        <taxon>Ecdysozoa</taxon>
        <taxon>Nematoda</taxon>
        <taxon>Chromadorea</taxon>
        <taxon>Rhabditida</taxon>
        <taxon>Rhabditina</taxon>
        <taxon>Rhabditomorpha</taxon>
        <taxon>Strongyloidea</taxon>
        <taxon>Metastrongylidae</taxon>
        <taxon>Angiostrongylus</taxon>
    </lineage>
</organism>
<evidence type="ECO:0000313" key="13">
    <source>
        <dbReference type="WBParaSite" id="ACOC_0000571001-mRNA-1"/>
    </source>
</evidence>
<gene>
    <name evidence="11" type="ORF">ACOC_LOCUS5711</name>
</gene>
<keyword evidence="6" id="KW-0238">DNA-binding</keyword>
<comment type="similarity">
    <text evidence="1">Belongs to the nuclear hormone receptor family.</text>
</comment>
<dbReference type="SMART" id="SM00399">
    <property type="entry name" value="ZnF_C4"/>
    <property type="match status" value="1"/>
</dbReference>
<accession>A0A0R3PLQ9</accession>
<feature type="domain" description="Nuclear receptor" evidence="10">
    <location>
        <begin position="18"/>
        <end position="93"/>
    </location>
</feature>
<evidence type="ECO:0000256" key="2">
    <source>
        <dbReference type="ARBA" id="ARBA00022723"/>
    </source>
</evidence>
<dbReference type="GO" id="GO:0030154">
    <property type="term" value="P:cell differentiation"/>
    <property type="evidence" value="ECO:0007669"/>
    <property type="project" value="TreeGrafter"/>
</dbReference>
<keyword evidence="3" id="KW-0863">Zinc-finger</keyword>
<protein>
    <submittedName>
        <fullName evidence="13">Nuclear receptor domain-containing protein</fullName>
    </submittedName>
</protein>
<dbReference type="GO" id="GO:0000122">
    <property type="term" value="P:negative regulation of transcription by RNA polymerase II"/>
    <property type="evidence" value="ECO:0007669"/>
    <property type="project" value="TreeGrafter"/>
</dbReference>
<dbReference type="WBParaSite" id="ACOC_0000571001-mRNA-1">
    <property type="protein sequence ID" value="ACOC_0000571001-mRNA-1"/>
    <property type="gene ID" value="ACOC_0000571001"/>
</dbReference>
<evidence type="ECO:0000313" key="12">
    <source>
        <dbReference type="Proteomes" id="UP000267027"/>
    </source>
</evidence>
<keyword evidence="9" id="KW-0539">Nucleus</keyword>
<dbReference type="GO" id="GO:0008270">
    <property type="term" value="F:zinc ion binding"/>
    <property type="evidence" value="ECO:0007669"/>
    <property type="project" value="UniProtKB-KW"/>
</dbReference>
<keyword evidence="4" id="KW-0862">Zinc</keyword>
<dbReference type="SUPFAM" id="SSF57716">
    <property type="entry name" value="Glucocorticoid receptor-like (DNA-binding domain)"/>
    <property type="match status" value="1"/>
</dbReference>
<dbReference type="PANTHER" id="PTHR24082:SF283">
    <property type="entry name" value="NUCLEAR HORMONE RECEPTOR HR96"/>
    <property type="match status" value="1"/>
</dbReference>
<dbReference type="PANTHER" id="PTHR24082">
    <property type="entry name" value="NUCLEAR HORMONE RECEPTOR"/>
    <property type="match status" value="1"/>
</dbReference>
<dbReference type="InterPro" id="IPR013088">
    <property type="entry name" value="Znf_NHR/GATA"/>
</dbReference>
<evidence type="ECO:0000256" key="3">
    <source>
        <dbReference type="ARBA" id="ARBA00022771"/>
    </source>
</evidence>
<evidence type="ECO:0000256" key="8">
    <source>
        <dbReference type="ARBA" id="ARBA00023170"/>
    </source>
</evidence>
<evidence type="ECO:0000256" key="5">
    <source>
        <dbReference type="ARBA" id="ARBA00023015"/>
    </source>
</evidence>
<evidence type="ECO:0000313" key="11">
    <source>
        <dbReference type="EMBL" id="VDM57296.1"/>
    </source>
</evidence>
<evidence type="ECO:0000256" key="1">
    <source>
        <dbReference type="ARBA" id="ARBA00005993"/>
    </source>
</evidence>
<dbReference type="GO" id="GO:0004879">
    <property type="term" value="F:nuclear receptor activity"/>
    <property type="evidence" value="ECO:0007669"/>
    <property type="project" value="TreeGrafter"/>
</dbReference>
<dbReference type="PROSITE" id="PS51030">
    <property type="entry name" value="NUCLEAR_REC_DBD_2"/>
    <property type="match status" value="1"/>
</dbReference>
<dbReference type="InterPro" id="IPR050234">
    <property type="entry name" value="Nuclear_hormone_rcpt_NR1"/>
</dbReference>
<evidence type="ECO:0000256" key="6">
    <source>
        <dbReference type="ARBA" id="ARBA00023125"/>
    </source>
</evidence>
<reference evidence="13" key="1">
    <citation type="submission" date="2016-04" db="UniProtKB">
        <authorList>
            <consortium name="WormBaseParasite"/>
        </authorList>
    </citation>
    <scope>IDENTIFICATION</scope>
</reference>
<evidence type="ECO:0000256" key="9">
    <source>
        <dbReference type="ARBA" id="ARBA00023242"/>
    </source>
</evidence>